<dbReference type="InterPro" id="IPR023214">
    <property type="entry name" value="HAD_sf"/>
</dbReference>
<dbReference type="GO" id="GO:0016787">
    <property type="term" value="F:hydrolase activity"/>
    <property type="evidence" value="ECO:0007669"/>
    <property type="project" value="InterPro"/>
</dbReference>
<dbReference type="OrthoDB" id="9782449at2"/>
<dbReference type="Proteomes" id="UP000198926">
    <property type="component" value="Unassembled WGS sequence"/>
</dbReference>
<sequence>MTKKAIIFGSIGTIVETSQMQLDAFNMAFAEAGLDWRWSREVYIPMLAKSGGEARIRRYAEEHDTDVDAAALHKRKTALFDDMMVERGLAPRPGVLELVHFAKENEMKVGFASTTSRNNILAIFEALHGALHRSTFDFLGDADRVTMSKPNPEIYQLAMDELGVTASECLAIEDTPVSLKAAKAADIECVGFPGDFIDPNSFDDEISIVRNVHPEHIAALHENEDAEDAEQTRLAS</sequence>
<dbReference type="SUPFAM" id="SSF56784">
    <property type="entry name" value="HAD-like"/>
    <property type="match status" value="1"/>
</dbReference>
<dbReference type="PANTHER" id="PTHR42896">
    <property type="entry name" value="XYLULOSE-1,5-BISPHOSPHATE (XUBP) PHOSPHATASE"/>
    <property type="match status" value="1"/>
</dbReference>
<reference evidence="1 2" key="1">
    <citation type="submission" date="2016-10" db="EMBL/GenBank/DDBJ databases">
        <authorList>
            <person name="de Groot N.N."/>
        </authorList>
    </citation>
    <scope>NUCLEOTIDE SEQUENCE [LARGE SCALE GENOMIC DNA]</scope>
    <source>
        <strain evidence="1 2">DSM 29433</strain>
    </source>
</reference>
<dbReference type="PRINTS" id="PR00413">
    <property type="entry name" value="HADHALOGNASE"/>
</dbReference>
<dbReference type="Gene3D" id="1.10.150.240">
    <property type="entry name" value="Putative phosphatase, domain 2"/>
    <property type="match status" value="1"/>
</dbReference>
<dbReference type="Pfam" id="PF00702">
    <property type="entry name" value="Hydrolase"/>
    <property type="match status" value="1"/>
</dbReference>
<organism evidence="1 2">
    <name type="scientific">Yoonia litorea</name>
    <dbReference type="NCBI Taxonomy" id="1123755"/>
    <lineage>
        <taxon>Bacteria</taxon>
        <taxon>Pseudomonadati</taxon>
        <taxon>Pseudomonadota</taxon>
        <taxon>Alphaproteobacteria</taxon>
        <taxon>Rhodobacterales</taxon>
        <taxon>Paracoccaceae</taxon>
        <taxon>Yoonia</taxon>
    </lineage>
</organism>
<dbReference type="NCBIfam" id="TIGR01509">
    <property type="entry name" value="HAD-SF-IA-v3"/>
    <property type="match status" value="1"/>
</dbReference>
<dbReference type="InterPro" id="IPR023198">
    <property type="entry name" value="PGP-like_dom2"/>
</dbReference>
<name>A0A1I6MZZ0_9RHOB</name>
<dbReference type="InterPro" id="IPR006439">
    <property type="entry name" value="HAD-SF_hydro_IA"/>
</dbReference>
<evidence type="ECO:0000313" key="1">
    <source>
        <dbReference type="EMBL" id="SFS21260.1"/>
    </source>
</evidence>
<dbReference type="STRING" id="1123755.SAMN05444714_2782"/>
<dbReference type="EMBL" id="FOZM01000003">
    <property type="protein sequence ID" value="SFS21260.1"/>
    <property type="molecule type" value="Genomic_DNA"/>
</dbReference>
<protein>
    <submittedName>
        <fullName evidence="1">Haloacid dehalogenase superfamily, subfamily IA, variant 3 with third motif having DD or ED</fullName>
    </submittedName>
</protein>
<dbReference type="InterPro" id="IPR044999">
    <property type="entry name" value="CbbY-like"/>
</dbReference>
<accession>A0A1I6MZZ0</accession>
<dbReference type="PANTHER" id="PTHR42896:SF2">
    <property type="entry name" value="CBBY-LIKE PROTEIN"/>
    <property type="match status" value="1"/>
</dbReference>
<proteinExistence type="predicted"/>
<keyword evidence="2" id="KW-1185">Reference proteome</keyword>
<dbReference type="RefSeq" id="WP_090209770.1">
    <property type="nucleotide sequence ID" value="NZ_FOZM01000003.1"/>
</dbReference>
<dbReference type="Gene3D" id="3.40.50.1000">
    <property type="entry name" value="HAD superfamily/HAD-like"/>
    <property type="match status" value="1"/>
</dbReference>
<gene>
    <name evidence="1" type="ORF">SAMN05444714_2782</name>
</gene>
<evidence type="ECO:0000313" key="2">
    <source>
        <dbReference type="Proteomes" id="UP000198926"/>
    </source>
</evidence>
<dbReference type="AlphaFoldDB" id="A0A1I6MZZ0"/>
<dbReference type="InterPro" id="IPR036412">
    <property type="entry name" value="HAD-like_sf"/>
</dbReference>